<dbReference type="Pfam" id="PF01521">
    <property type="entry name" value="Fe-S_biosyn"/>
    <property type="match status" value="1"/>
</dbReference>
<dbReference type="GO" id="GO:0005506">
    <property type="term" value="F:iron ion binding"/>
    <property type="evidence" value="ECO:0007669"/>
    <property type="project" value="TreeGrafter"/>
</dbReference>
<proteinExistence type="predicted"/>
<feature type="domain" description="Core" evidence="1">
    <location>
        <begin position="13"/>
        <end position="113"/>
    </location>
</feature>
<evidence type="ECO:0000259" key="1">
    <source>
        <dbReference type="Pfam" id="PF01521"/>
    </source>
</evidence>
<organism evidence="2 3">
    <name type="scientific">Pararhodospirillum photometricum DSM 122</name>
    <dbReference type="NCBI Taxonomy" id="1150469"/>
    <lineage>
        <taxon>Bacteria</taxon>
        <taxon>Pseudomonadati</taxon>
        <taxon>Pseudomonadota</taxon>
        <taxon>Alphaproteobacteria</taxon>
        <taxon>Rhodospirillales</taxon>
        <taxon>Rhodospirillaceae</taxon>
        <taxon>Pararhodospirillum</taxon>
    </lineage>
</organism>
<dbReference type="GO" id="GO:0051537">
    <property type="term" value="F:2 iron, 2 sulfur cluster binding"/>
    <property type="evidence" value="ECO:0007669"/>
    <property type="project" value="UniProtKB-ARBA"/>
</dbReference>
<dbReference type="OrthoDB" id="9801228at2"/>
<accession>H6SQB4</accession>
<gene>
    <name evidence="2" type="ORF">RSPPHO_03007</name>
</gene>
<evidence type="ECO:0000313" key="2">
    <source>
        <dbReference type="EMBL" id="CCG09633.1"/>
    </source>
</evidence>
<dbReference type="STRING" id="1150469.RSPPHO_03007"/>
<dbReference type="NCBIfam" id="TIGR00049">
    <property type="entry name" value="iron-sulfur cluster assembly accessory protein"/>
    <property type="match status" value="1"/>
</dbReference>
<dbReference type="Proteomes" id="UP000033220">
    <property type="component" value="Chromosome DSM 122"/>
</dbReference>
<dbReference type="GO" id="GO:0051539">
    <property type="term" value="F:4 iron, 4 sulfur cluster binding"/>
    <property type="evidence" value="ECO:0007669"/>
    <property type="project" value="TreeGrafter"/>
</dbReference>
<protein>
    <submittedName>
        <fullName evidence="2">HesB/YadR/YfhF</fullName>
    </submittedName>
</protein>
<name>H6SQB4_PARPM</name>
<dbReference type="SUPFAM" id="SSF89360">
    <property type="entry name" value="HesB-like domain"/>
    <property type="match status" value="1"/>
</dbReference>
<dbReference type="RefSeq" id="WP_014416261.1">
    <property type="nucleotide sequence ID" value="NC_017059.1"/>
</dbReference>
<dbReference type="InterPro" id="IPR016092">
    <property type="entry name" value="ATAP"/>
</dbReference>
<dbReference type="Gene3D" id="2.60.300.12">
    <property type="entry name" value="HesB-like domain"/>
    <property type="match status" value="1"/>
</dbReference>
<sequence length="118" mass="12337">MTLAAQTAPAGSLTLSDAAVARLKALQEAKQEPGLLLRVSVSSGGCQGFSLNFSLTDERFDSDHVIDRDGARVVVDADSLALLDGAEIDFTDTLMSQSFIVRNPHATSTCGCGSSFSL</sequence>
<dbReference type="eggNOG" id="COG0316">
    <property type="taxonomic scope" value="Bacteria"/>
</dbReference>
<reference evidence="2 3" key="1">
    <citation type="submission" date="2012-02" db="EMBL/GenBank/DDBJ databases">
        <title>Shotgun genome sequence of Phaeospirillum photometricum DSM 122.</title>
        <authorList>
            <person name="Duquesne K."/>
            <person name="Sturgis J."/>
        </authorList>
    </citation>
    <scope>NUCLEOTIDE SEQUENCE [LARGE SCALE GENOMIC DNA]</scope>
    <source>
        <strain evidence="3">DSM122</strain>
    </source>
</reference>
<dbReference type="InterPro" id="IPR035903">
    <property type="entry name" value="HesB-like_dom_sf"/>
</dbReference>
<dbReference type="PATRIC" id="fig|1150469.3.peg.3389"/>
<dbReference type="AlphaFoldDB" id="H6SQB4"/>
<dbReference type="EMBL" id="HE663493">
    <property type="protein sequence ID" value="CCG09633.1"/>
    <property type="molecule type" value="Genomic_DNA"/>
</dbReference>
<dbReference type="GO" id="GO:0016226">
    <property type="term" value="P:iron-sulfur cluster assembly"/>
    <property type="evidence" value="ECO:0007669"/>
    <property type="project" value="InterPro"/>
</dbReference>
<dbReference type="InterPro" id="IPR000361">
    <property type="entry name" value="ATAP_core_dom"/>
</dbReference>
<dbReference type="KEGG" id="rpm:RSPPHO_03007"/>
<dbReference type="HOGENOM" id="CLU_069054_5_3_5"/>
<keyword evidence="3" id="KW-1185">Reference proteome</keyword>
<evidence type="ECO:0000313" key="3">
    <source>
        <dbReference type="Proteomes" id="UP000033220"/>
    </source>
</evidence>
<dbReference type="PANTHER" id="PTHR43011:SF1">
    <property type="entry name" value="IRON-SULFUR CLUSTER ASSEMBLY 2 HOMOLOG, MITOCHONDRIAL"/>
    <property type="match status" value="1"/>
</dbReference>
<dbReference type="PANTHER" id="PTHR43011">
    <property type="entry name" value="IRON-SULFUR CLUSTER ASSEMBLY 2 HOMOLOG, MITOCHONDRIAL"/>
    <property type="match status" value="1"/>
</dbReference>